<dbReference type="EMBL" id="CAJVQB010069414">
    <property type="protein sequence ID" value="CAG8842570.1"/>
    <property type="molecule type" value="Genomic_DNA"/>
</dbReference>
<feature type="region of interest" description="Disordered" evidence="1">
    <location>
        <begin position="97"/>
        <end position="151"/>
    </location>
</feature>
<dbReference type="Proteomes" id="UP000789901">
    <property type="component" value="Unassembled WGS sequence"/>
</dbReference>
<evidence type="ECO:0000313" key="2">
    <source>
        <dbReference type="EMBL" id="CAG8842570.1"/>
    </source>
</evidence>
<keyword evidence="3" id="KW-1185">Reference proteome</keyword>
<accession>A0ABN7WWR2</accession>
<evidence type="ECO:0000256" key="1">
    <source>
        <dbReference type="SAM" id="MobiDB-lite"/>
    </source>
</evidence>
<feature type="non-terminal residue" evidence="2">
    <location>
        <position position="1"/>
    </location>
</feature>
<feature type="compositionally biased region" description="Basic and acidic residues" evidence="1">
    <location>
        <begin position="135"/>
        <end position="151"/>
    </location>
</feature>
<name>A0ABN7WWR2_GIGMA</name>
<proteinExistence type="predicted"/>
<comment type="caution">
    <text evidence="2">The sequence shown here is derived from an EMBL/GenBank/DDBJ whole genome shotgun (WGS) entry which is preliminary data.</text>
</comment>
<evidence type="ECO:0000313" key="3">
    <source>
        <dbReference type="Proteomes" id="UP000789901"/>
    </source>
</evidence>
<feature type="compositionally biased region" description="Polar residues" evidence="1">
    <location>
        <begin position="124"/>
        <end position="134"/>
    </location>
</feature>
<sequence>LYYKPFEALYGTTITKKYRSSHQKQTPIVRSNQKKERKKREVKYSIPFCLSLIYARNIGVTVICNTILYTYRTIFNKTCKLSTTTLTRQCYEVSESFDEYSDSNDKKSSLASPSQFYQKHEGNKNNNNAQTDNFYSKEHKQNKEDEINNPI</sequence>
<protein>
    <submittedName>
        <fullName evidence="2">3617_t:CDS:1</fullName>
    </submittedName>
</protein>
<gene>
    <name evidence="2" type="ORF">GMARGA_LOCUS36058</name>
</gene>
<reference evidence="2 3" key="1">
    <citation type="submission" date="2021-06" db="EMBL/GenBank/DDBJ databases">
        <authorList>
            <person name="Kallberg Y."/>
            <person name="Tangrot J."/>
            <person name="Rosling A."/>
        </authorList>
    </citation>
    <scope>NUCLEOTIDE SEQUENCE [LARGE SCALE GENOMIC DNA]</scope>
    <source>
        <strain evidence="2 3">120-4 pot B 10/14</strain>
    </source>
</reference>
<organism evidence="2 3">
    <name type="scientific">Gigaspora margarita</name>
    <dbReference type="NCBI Taxonomy" id="4874"/>
    <lineage>
        <taxon>Eukaryota</taxon>
        <taxon>Fungi</taxon>
        <taxon>Fungi incertae sedis</taxon>
        <taxon>Mucoromycota</taxon>
        <taxon>Glomeromycotina</taxon>
        <taxon>Glomeromycetes</taxon>
        <taxon>Diversisporales</taxon>
        <taxon>Gigasporaceae</taxon>
        <taxon>Gigaspora</taxon>
    </lineage>
</organism>